<dbReference type="STRING" id="1447883.A0A2B7WZU9"/>
<organism evidence="2 3">
    <name type="scientific">Polytolypa hystricis (strain UAMH7299)</name>
    <dbReference type="NCBI Taxonomy" id="1447883"/>
    <lineage>
        <taxon>Eukaryota</taxon>
        <taxon>Fungi</taxon>
        <taxon>Dikarya</taxon>
        <taxon>Ascomycota</taxon>
        <taxon>Pezizomycotina</taxon>
        <taxon>Eurotiomycetes</taxon>
        <taxon>Eurotiomycetidae</taxon>
        <taxon>Onygenales</taxon>
        <taxon>Onygenales incertae sedis</taxon>
        <taxon>Polytolypa</taxon>
    </lineage>
</organism>
<dbReference type="Proteomes" id="UP000224634">
    <property type="component" value="Unassembled WGS sequence"/>
</dbReference>
<sequence>MEERVKIPVSLPRDNPTVSYWQDQPDDIADLRTTLELPEEADIAIIGSGISGASVAYNILSRAPSTNIVMLEARQACSGATGRNGIDTFSIRPFDLIFRCYIWQYSIRTSTGDWNANDKHPIFALLGGHTKAASYTTFLEHVESLGLEEAIKVARLEYNTISAVHAFAKEKGIPCDSTLRETVDIVYDQEDWDTSVRAIELMRKSMPGDPASKYTFLSAQEAEERFLCKGAIGAITYEAGSVSAYKFVIGILRLCLERGLNLQTGTPVTALQQGNDSEGGSWMVTTPRVSIRASKVVLATNAYTAAIYPKLHGMIVPLRGQITAHRPGSNMPKPGLGVTYSFRHSEGYDYMIPCPQGSKHPGCIIIGGGYTQDGTKGLSQYGSTDDTVCDPLVSNYLTASTARYFGENWGPDDPAGRIRREWTGIMGYSADGCPLIGELPGENGLYIMASFQGHGMVLCFLCARALTHILFGDDENELYAWFPRAYKVTPARMKLKFDGSSYKI</sequence>
<dbReference type="AlphaFoldDB" id="A0A2B7WZU9"/>
<dbReference type="GO" id="GO:0005737">
    <property type="term" value="C:cytoplasm"/>
    <property type="evidence" value="ECO:0007669"/>
    <property type="project" value="TreeGrafter"/>
</dbReference>
<dbReference type="InterPro" id="IPR006076">
    <property type="entry name" value="FAD-dep_OxRdtase"/>
</dbReference>
<name>A0A2B7WZU9_POLH7</name>
<dbReference type="Pfam" id="PF01266">
    <property type="entry name" value="DAO"/>
    <property type="match status" value="1"/>
</dbReference>
<evidence type="ECO:0000313" key="3">
    <source>
        <dbReference type="Proteomes" id="UP000224634"/>
    </source>
</evidence>
<dbReference type="PANTHER" id="PTHR13847:SF284">
    <property type="entry name" value="FAD DEPENDENT OXIDOREDUCTASE DOMAIN-CONTAINING PROTEIN"/>
    <property type="match status" value="1"/>
</dbReference>
<dbReference type="Gene3D" id="3.50.50.60">
    <property type="entry name" value="FAD/NAD(P)-binding domain"/>
    <property type="match status" value="2"/>
</dbReference>
<evidence type="ECO:0000313" key="2">
    <source>
        <dbReference type="EMBL" id="PGH04884.1"/>
    </source>
</evidence>
<evidence type="ECO:0000259" key="1">
    <source>
        <dbReference type="Pfam" id="PF01266"/>
    </source>
</evidence>
<comment type="caution">
    <text evidence="2">The sequence shown here is derived from an EMBL/GenBank/DDBJ whole genome shotgun (WGS) entry which is preliminary data.</text>
</comment>
<keyword evidence="3" id="KW-1185">Reference proteome</keyword>
<dbReference type="PANTHER" id="PTHR13847">
    <property type="entry name" value="SARCOSINE DEHYDROGENASE-RELATED"/>
    <property type="match status" value="1"/>
</dbReference>
<dbReference type="InterPro" id="IPR036188">
    <property type="entry name" value="FAD/NAD-bd_sf"/>
</dbReference>
<dbReference type="Gene3D" id="3.30.9.10">
    <property type="entry name" value="D-Amino Acid Oxidase, subunit A, domain 2"/>
    <property type="match status" value="1"/>
</dbReference>
<proteinExistence type="predicted"/>
<dbReference type="EMBL" id="PDNA01000194">
    <property type="protein sequence ID" value="PGH04884.1"/>
    <property type="molecule type" value="Genomic_DNA"/>
</dbReference>
<accession>A0A2B7WZU9</accession>
<dbReference type="SUPFAM" id="SSF51905">
    <property type="entry name" value="FAD/NAD(P)-binding domain"/>
    <property type="match status" value="1"/>
</dbReference>
<gene>
    <name evidence="2" type="ORF">AJ80_08433</name>
</gene>
<reference evidence="2 3" key="1">
    <citation type="submission" date="2017-10" db="EMBL/GenBank/DDBJ databases">
        <title>Comparative genomics in systemic dimorphic fungi from Ajellomycetaceae.</title>
        <authorList>
            <person name="Munoz J.F."/>
            <person name="Mcewen J.G."/>
            <person name="Clay O.K."/>
            <person name="Cuomo C.A."/>
        </authorList>
    </citation>
    <scope>NUCLEOTIDE SEQUENCE [LARGE SCALE GENOMIC DNA]</scope>
    <source>
        <strain evidence="2 3">UAMH7299</strain>
    </source>
</reference>
<dbReference type="OrthoDB" id="429143at2759"/>
<feature type="domain" description="FAD dependent oxidoreductase" evidence="1">
    <location>
        <begin position="42"/>
        <end position="468"/>
    </location>
</feature>
<protein>
    <recommendedName>
        <fullName evidence="1">FAD dependent oxidoreductase domain-containing protein</fullName>
    </recommendedName>
</protein>